<name>A0A5Q4BEZ0_9PEZI</name>
<gene>
    <name evidence="1" type="ORF">CSHISOI_09930</name>
</gene>
<accession>A0A5Q4BEZ0</accession>
<dbReference type="AlphaFoldDB" id="A0A5Q4BEZ0"/>
<evidence type="ECO:0000313" key="2">
    <source>
        <dbReference type="Proteomes" id="UP000326340"/>
    </source>
</evidence>
<protein>
    <submittedName>
        <fullName evidence="1">Uncharacterized protein</fullName>
    </submittedName>
</protein>
<evidence type="ECO:0000313" key="1">
    <source>
        <dbReference type="EMBL" id="TQN65492.1"/>
    </source>
</evidence>
<comment type="caution">
    <text evidence="1">The sequence shown here is derived from an EMBL/GenBank/DDBJ whole genome shotgun (WGS) entry which is preliminary data.</text>
</comment>
<dbReference type="OrthoDB" id="4848580at2759"/>
<sequence>MQFATILATLLPALDTTKTVTSFDLCLGDFRAACLPSSDGIRRCFQDGEFGDTCVVDCRSQSSCFDQCASQGFANGFCTIDGSAPCLCSHLDGGSDAI</sequence>
<proteinExistence type="predicted"/>
<dbReference type="EMBL" id="PUHP01001597">
    <property type="protein sequence ID" value="TQN65492.1"/>
    <property type="molecule type" value="Genomic_DNA"/>
</dbReference>
<reference evidence="1 2" key="1">
    <citation type="journal article" date="2019" name="Sci. Rep.">
        <title>Colletotrichum shisoi sp. nov., an anthracnose pathogen of Perilla frutescens in Japan: molecular phylogenetic, morphological and genomic evidence.</title>
        <authorList>
            <person name="Gan P."/>
            <person name="Tsushima A."/>
            <person name="Hiroyama R."/>
            <person name="Narusaka M."/>
            <person name="Takano Y."/>
            <person name="Narusaka Y."/>
            <person name="Kawaradani M."/>
            <person name="Damm U."/>
            <person name="Shirasu K."/>
        </authorList>
    </citation>
    <scope>NUCLEOTIDE SEQUENCE [LARGE SCALE GENOMIC DNA]</scope>
    <source>
        <strain evidence="1 2">PG-2018a</strain>
    </source>
</reference>
<keyword evidence="2" id="KW-1185">Reference proteome</keyword>
<organism evidence="1 2">
    <name type="scientific">Colletotrichum shisoi</name>
    <dbReference type="NCBI Taxonomy" id="2078593"/>
    <lineage>
        <taxon>Eukaryota</taxon>
        <taxon>Fungi</taxon>
        <taxon>Dikarya</taxon>
        <taxon>Ascomycota</taxon>
        <taxon>Pezizomycotina</taxon>
        <taxon>Sordariomycetes</taxon>
        <taxon>Hypocreomycetidae</taxon>
        <taxon>Glomerellales</taxon>
        <taxon>Glomerellaceae</taxon>
        <taxon>Colletotrichum</taxon>
        <taxon>Colletotrichum destructivum species complex</taxon>
    </lineage>
</organism>
<dbReference type="Proteomes" id="UP000326340">
    <property type="component" value="Unassembled WGS sequence"/>
</dbReference>